<dbReference type="InterPro" id="IPR000209">
    <property type="entry name" value="Peptidase_S8/S53_dom"/>
</dbReference>
<sequence length="446" mass="45872">MHEFWKFLVPFSLVFGHKVSAVPLQTHQSGGDEHIVIIDSTHPAPPQVADVLQRLALNSSHSDVRHVYNNSAFQGFSASMNSHCLNLLANMTDVSLVEKVTSVSHAVFDSTTSMKRDSSPYHFRQSAPWGLQRISTSSAMSGNEAATDYTYSFADPNLGQGSDIYIIDTGIYTAHNVFSGRATMDWSFNGNMTDSDGHGTHVAGTAGGAILGVASNAKLHGIKALGADGGGVSSSVVAAIDYVISTHEKRSAQSGFVGSVISMSLATSSLVDAISSAISAATRAGVHVVVAAGNSGTDACGASPSSSGGTGGPAISVGAIGISGAVTSFSNTGSCVDVYAPGENVISSWIGGPSLIESLSGTSMATPHVTGIVACAMHNQTLARNPGLMKEWVRMTALKMTQGALLANNGVKADVGQGVLGLQRSAVSKTPFNVVKSDGNNSLAKR</sequence>
<evidence type="ECO:0000256" key="5">
    <source>
        <dbReference type="PROSITE-ProRule" id="PRU01240"/>
    </source>
</evidence>
<keyword evidence="7" id="KW-0732">Signal</keyword>
<evidence type="ECO:0000313" key="10">
    <source>
        <dbReference type="Proteomes" id="UP001303373"/>
    </source>
</evidence>
<proteinExistence type="inferred from homology"/>
<dbReference type="InterPro" id="IPR022398">
    <property type="entry name" value="Peptidase_S8_His-AS"/>
</dbReference>
<organism evidence="9 10">
    <name type="scientific">Acrodontium crateriforme</name>
    <dbReference type="NCBI Taxonomy" id="150365"/>
    <lineage>
        <taxon>Eukaryota</taxon>
        <taxon>Fungi</taxon>
        <taxon>Dikarya</taxon>
        <taxon>Ascomycota</taxon>
        <taxon>Pezizomycotina</taxon>
        <taxon>Dothideomycetes</taxon>
        <taxon>Dothideomycetidae</taxon>
        <taxon>Mycosphaerellales</taxon>
        <taxon>Teratosphaeriaceae</taxon>
        <taxon>Acrodontium</taxon>
    </lineage>
</organism>
<dbReference type="InterPro" id="IPR050131">
    <property type="entry name" value="Peptidase_S8_subtilisin-like"/>
</dbReference>
<name>A0AAQ3M2Y5_9PEZI</name>
<keyword evidence="10" id="KW-1185">Reference proteome</keyword>
<dbReference type="InterPro" id="IPR037045">
    <property type="entry name" value="S8pro/Inhibitor_I9_sf"/>
</dbReference>
<comment type="similarity">
    <text evidence="1 5 6">Belongs to the peptidase S8 family.</text>
</comment>
<dbReference type="PANTHER" id="PTHR43806:SF11">
    <property type="entry name" value="CEREVISIN-RELATED"/>
    <property type="match status" value="1"/>
</dbReference>
<feature type="chain" id="PRO_5042813311" description="Peptidase S8/S53 domain-containing protein" evidence="7">
    <location>
        <begin position="22"/>
        <end position="446"/>
    </location>
</feature>
<dbReference type="SUPFAM" id="SSF54897">
    <property type="entry name" value="Protease propeptides/inhibitors"/>
    <property type="match status" value="1"/>
</dbReference>
<dbReference type="Gene3D" id="3.30.70.80">
    <property type="entry name" value="Peptidase S8 propeptide/proteinase inhibitor I9"/>
    <property type="match status" value="1"/>
</dbReference>
<dbReference type="PRINTS" id="PR00723">
    <property type="entry name" value="SUBTILISIN"/>
</dbReference>
<keyword evidence="3 5" id="KW-0378">Hydrolase</keyword>
<dbReference type="CDD" id="cd04077">
    <property type="entry name" value="Peptidases_S8_PCSK9_ProteinaseK_like"/>
    <property type="match status" value="1"/>
</dbReference>
<feature type="signal peptide" evidence="7">
    <location>
        <begin position="1"/>
        <end position="21"/>
    </location>
</feature>
<dbReference type="InterPro" id="IPR023827">
    <property type="entry name" value="Peptidase_S8_Asp-AS"/>
</dbReference>
<evidence type="ECO:0000256" key="2">
    <source>
        <dbReference type="ARBA" id="ARBA00022670"/>
    </source>
</evidence>
<evidence type="ECO:0000256" key="1">
    <source>
        <dbReference type="ARBA" id="ARBA00011073"/>
    </source>
</evidence>
<evidence type="ECO:0000259" key="8">
    <source>
        <dbReference type="Pfam" id="PF00082"/>
    </source>
</evidence>
<feature type="domain" description="Peptidase S8/S53" evidence="8">
    <location>
        <begin position="160"/>
        <end position="418"/>
    </location>
</feature>
<dbReference type="PROSITE" id="PS51892">
    <property type="entry name" value="SUBTILASE"/>
    <property type="match status" value="1"/>
</dbReference>
<accession>A0AAQ3M2Y5</accession>
<keyword evidence="4 5" id="KW-0720">Serine protease</keyword>
<reference evidence="9 10" key="1">
    <citation type="submission" date="2023-11" db="EMBL/GenBank/DDBJ databases">
        <title>An acidophilic fungus is an integral part of prey digestion in a carnivorous sundew plant.</title>
        <authorList>
            <person name="Tsai I.J."/>
        </authorList>
    </citation>
    <scope>NUCLEOTIDE SEQUENCE [LARGE SCALE GENOMIC DNA]</scope>
    <source>
        <strain evidence="9">169a</strain>
    </source>
</reference>
<keyword evidence="2 5" id="KW-0645">Protease</keyword>
<dbReference type="GO" id="GO:0004252">
    <property type="term" value="F:serine-type endopeptidase activity"/>
    <property type="evidence" value="ECO:0007669"/>
    <property type="project" value="UniProtKB-UniRule"/>
</dbReference>
<gene>
    <name evidence="9" type="ORF">R9X50_00286000</name>
</gene>
<dbReference type="InterPro" id="IPR015500">
    <property type="entry name" value="Peptidase_S8_subtilisin-rel"/>
</dbReference>
<dbReference type="InterPro" id="IPR023828">
    <property type="entry name" value="Peptidase_S8_Ser-AS"/>
</dbReference>
<evidence type="ECO:0000256" key="6">
    <source>
        <dbReference type="RuleBase" id="RU003355"/>
    </source>
</evidence>
<dbReference type="Pfam" id="PF00082">
    <property type="entry name" value="Peptidase_S8"/>
    <property type="match status" value="1"/>
</dbReference>
<dbReference type="EMBL" id="CP138583">
    <property type="protein sequence ID" value="WPH00037.1"/>
    <property type="molecule type" value="Genomic_DNA"/>
</dbReference>
<dbReference type="SUPFAM" id="SSF52743">
    <property type="entry name" value="Subtilisin-like"/>
    <property type="match status" value="1"/>
</dbReference>
<evidence type="ECO:0000256" key="3">
    <source>
        <dbReference type="ARBA" id="ARBA00022801"/>
    </source>
</evidence>
<dbReference type="PROSITE" id="PS00136">
    <property type="entry name" value="SUBTILASE_ASP"/>
    <property type="match status" value="1"/>
</dbReference>
<dbReference type="Gene3D" id="3.40.50.200">
    <property type="entry name" value="Peptidase S8/S53 domain"/>
    <property type="match status" value="1"/>
</dbReference>
<evidence type="ECO:0000313" key="9">
    <source>
        <dbReference type="EMBL" id="WPH00037.1"/>
    </source>
</evidence>
<evidence type="ECO:0000256" key="7">
    <source>
        <dbReference type="SAM" id="SignalP"/>
    </source>
</evidence>
<dbReference type="GO" id="GO:0006508">
    <property type="term" value="P:proteolysis"/>
    <property type="evidence" value="ECO:0007669"/>
    <property type="project" value="UniProtKB-KW"/>
</dbReference>
<dbReference type="InterPro" id="IPR036852">
    <property type="entry name" value="Peptidase_S8/S53_dom_sf"/>
</dbReference>
<feature type="active site" description="Charge relay system" evidence="5">
    <location>
        <position position="198"/>
    </location>
</feature>
<dbReference type="Proteomes" id="UP001303373">
    <property type="component" value="Chromosome 4"/>
</dbReference>
<evidence type="ECO:0000256" key="4">
    <source>
        <dbReference type="ARBA" id="ARBA00022825"/>
    </source>
</evidence>
<dbReference type="PANTHER" id="PTHR43806">
    <property type="entry name" value="PEPTIDASE S8"/>
    <property type="match status" value="1"/>
</dbReference>
<dbReference type="PROSITE" id="PS00138">
    <property type="entry name" value="SUBTILASE_SER"/>
    <property type="match status" value="1"/>
</dbReference>
<feature type="active site" description="Charge relay system" evidence="5">
    <location>
        <position position="363"/>
    </location>
</feature>
<dbReference type="PROSITE" id="PS00137">
    <property type="entry name" value="SUBTILASE_HIS"/>
    <property type="match status" value="1"/>
</dbReference>
<feature type="active site" description="Charge relay system" evidence="5">
    <location>
        <position position="168"/>
    </location>
</feature>
<dbReference type="InterPro" id="IPR034193">
    <property type="entry name" value="PCSK9_ProteinaseK-like"/>
</dbReference>
<protein>
    <recommendedName>
        <fullName evidence="8">Peptidase S8/S53 domain-containing protein</fullName>
    </recommendedName>
</protein>
<dbReference type="AlphaFoldDB" id="A0AAQ3M2Y5"/>